<dbReference type="EMBL" id="JXLN01011566">
    <property type="protein sequence ID" value="KPM07421.1"/>
    <property type="molecule type" value="Genomic_DNA"/>
</dbReference>
<evidence type="ECO:0000313" key="1">
    <source>
        <dbReference type="EMBL" id="KPM07421.1"/>
    </source>
</evidence>
<reference evidence="1 2" key="1">
    <citation type="journal article" date="2015" name="Parasit. Vectors">
        <title>Draft genome of the scabies mite.</title>
        <authorList>
            <person name="Rider S.D.Jr."/>
            <person name="Morgan M.S."/>
            <person name="Arlian L.G."/>
        </authorList>
    </citation>
    <scope>NUCLEOTIDE SEQUENCE [LARGE SCALE GENOMIC DNA]</scope>
    <source>
        <strain evidence="1">Arlian Lab</strain>
    </source>
</reference>
<accession>A0A132A8V3</accession>
<evidence type="ECO:0000313" key="2">
    <source>
        <dbReference type="Proteomes" id="UP000616769"/>
    </source>
</evidence>
<organism evidence="1 2">
    <name type="scientific">Sarcoptes scabiei</name>
    <name type="common">Itch mite</name>
    <name type="synonym">Acarus scabiei</name>
    <dbReference type="NCBI Taxonomy" id="52283"/>
    <lineage>
        <taxon>Eukaryota</taxon>
        <taxon>Metazoa</taxon>
        <taxon>Ecdysozoa</taxon>
        <taxon>Arthropoda</taxon>
        <taxon>Chelicerata</taxon>
        <taxon>Arachnida</taxon>
        <taxon>Acari</taxon>
        <taxon>Acariformes</taxon>
        <taxon>Sarcoptiformes</taxon>
        <taxon>Astigmata</taxon>
        <taxon>Psoroptidia</taxon>
        <taxon>Sarcoptoidea</taxon>
        <taxon>Sarcoptidae</taxon>
        <taxon>Sarcoptinae</taxon>
        <taxon>Sarcoptes</taxon>
    </lineage>
</organism>
<sequence length="75" mass="8652">MISRLACGFILLFLTILLRRADFLNFPFKFRKLESIKDNLPIEKIDSIDVNVLEPIILSNGSDKYSPFPYLLSAF</sequence>
<dbReference type="VEuPathDB" id="VectorBase:SSCA004004"/>
<comment type="caution">
    <text evidence="1">The sequence shown here is derived from an EMBL/GenBank/DDBJ whole genome shotgun (WGS) entry which is preliminary data.</text>
</comment>
<dbReference type="AlphaFoldDB" id="A0A132A8V3"/>
<protein>
    <submittedName>
        <fullName evidence="1">Uncharacterized protein</fullName>
    </submittedName>
</protein>
<name>A0A132A8V3_SARSC</name>
<proteinExistence type="predicted"/>
<gene>
    <name evidence="1" type="ORF">QR98_0059140</name>
</gene>
<dbReference type="Proteomes" id="UP000616769">
    <property type="component" value="Unassembled WGS sequence"/>
</dbReference>